<protein>
    <recommendedName>
        <fullName evidence="3">BTB domain-containing protein</fullName>
    </recommendedName>
</protein>
<evidence type="ECO:0000313" key="4">
    <source>
        <dbReference type="EnsemblMetazoa" id="G20207.2:cds"/>
    </source>
</evidence>
<dbReference type="Pfam" id="PF07707">
    <property type="entry name" value="BACK"/>
    <property type="match status" value="1"/>
</dbReference>
<dbReference type="Gene3D" id="3.30.710.10">
    <property type="entry name" value="Potassium Channel Kv1.1, Chain A"/>
    <property type="match status" value="1"/>
</dbReference>
<dbReference type="EnsemblMetazoa" id="G20207.1">
    <property type="protein sequence ID" value="G20207.1:cds"/>
    <property type="gene ID" value="G20207"/>
</dbReference>
<dbReference type="CDD" id="cd18186">
    <property type="entry name" value="BTB_POZ_ZBTB_KLHL-like"/>
    <property type="match status" value="1"/>
</dbReference>
<dbReference type="SMART" id="SM00875">
    <property type="entry name" value="BACK"/>
    <property type="match status" value="1"/>
</dbReference>
<evidence type="ECO:0000313" key="5">
    <source>
        <dbReference type="Proteomes" id="UP000005408"/>
    </source>
</evidence>
<dbReference type="Gene3D" id="1.25.40.420">
    <property type="match status" value="1"/>
</dbReference>
<dbReference type="InterPro" id="IPR000210">
    <property type="entry name" value="BTB/POZ_dom"/>
</dbReference>
<dbReference type="Gene3D" id="2.60.120.820">
    <property type="entry name" value="PHR domain"/>
    <property type="match status" value="1"/>
</dbReference>
<feature type="domain" description="BTB" evidence="3">
    <location>
        <begin position="25"/>
        <end position="101"/>
    </location>
</feature>
<dbReference type="GO" id="GO:0005737">
    <property type="term" value="C:cytoplasm"/>
    <property type="evidence" value="ECO:0007669"/>
    <property type="project" value="UniProtKB-SubCell"/>
</dbReference>
<dbReference type="PANTHER" id="PTHR45774:SF3">
    <property type="entry name" value="BTB (POZ) DOMAIN-CONTAINING 2B-RELATED"/>
    <property type="match status" value="1"/>
</dbReference>
<dbReference type="EnsemblMetazoa" id="G20207.2">
    <property type="protein sequence ID" value="G20207.2:cds"/>
    <property type="gene ID" value="G20207"/>
</dbReference>
<evidence type="ECO:0000259" key="3">
    <source>
        <dbReference type="PROSITE" id="PS50097"/>
    </source>
</evidence>
<dbReference type="InterPro" id="IPR011705">
    <property type="entry name" value="BACK"/>
</dbReference>
<dbReference type="OMA" id="CEIFYLA"/>
<sequence>MSSPRPDGLMLKEALLRMLENAISYDVMLLVGRNGQEVRCHSFMLSARSDVFQAMLESPRIGAETERDGEGRAIVPMPDVDKEFVTCFIRYLYTDDVDLTQENVMPLLYLARKYLIQTLTDKCQQLITAANLEEPENAVEIFHQAFLFDMEDLMDDSMKIINQSTRQCLESAAFRSLPQECVRKIIADDHHQVEEETIYRNVMRWCEEECQRRGLSESDEEFRNVLGDILYEIRFPNIDARFFRSSIEKRSLLTEQEKQEIETLLARQDNTCSRKSYKGRFKCKPRNICQRVIRMTEGGEAMLLDQDQHIIAFQSSVDCLMHGIVTYGLSQIETPEKFKILIDLKDDNNGTIVRDEFWVESVPKTKLYDVRFQKAVEIEADRQYKISMELADDNWHWMGKLGRHSVPFRDGEVIFTGCGSGTEETNMLGGQIPGLMLS</sequence>
<name>A0A8W8JMD8_MAGGI</name>
<dbReference type="PROSITE" id="PS50097">
    <property type="entry name" value="BTB"/>
    <property type="match status" value="1"/>
</dbReference>
<dbReference type="InterPro" id="IPR011333">
    <property type="entry name" value="SKP1/BTB/POZ_sf"/>
</dbReference>
<keyword evidence="2" id="KW-0963">Cytoplasm</keyword>
<dbReference type="EnsemblMetazoa" id="G20207.3">
    <property type="protein sequence ID" value="G20207.3:cds"/>
    <property type="gene ID" value="G20207"/>
</dbReference>
<dbReference type="SUPFAM" id="SSF54695">
    <property type="entry name" value="POZ domain"/>
    <property type="match status" value="1"/>
</dbReference>
<accession>A0A8W8JMD8</accession>
<reference evidence="4" key="1">
    <citation type="submission" date="2022-08" db="UniProtKB">
        <authorList>
            <consortium name="EnsemblMetazoa"/>
        </authorList>
    </citation>
    <scope>IDENTIFICATION</scope>
    <source>
        <strain evidence="4">05x7-T-G4-1.051#20</strain>
    </source>
</reference>
<dbReference type="OrthoDB" id="6058094at2759"/>
<evidence type="ECO:0000256" key="2">
    <source>
        <dbReference type="ARBA" id="ARBA00022490"/>
    </source>
</evidence>
<dbReference type="SMART" id="SM00225">
    <property type="entry name" value="BTB"/>
    <property type="match status" value="1"/>
</dbReference>
<dbReference type="PANTHER" id="PTHR45774">
    <property type="entry name" value="BTB/POZ DOMAIN-CONTAINING"/>
    <property type="match status" value="1"/>
</dbReference>
<dbReference type="Proteomes" id="UP000005408">
    <property type="component" value="Unassembled WGS sequence"/>
</dbReference>
<dbReference type="InterPro" id="IPR038648">
    <property type="entry name" value="PHR_sf"/>
</dbReference>
<organism evidence="4 5">
    <name type="scientific">Magallana gigas</name>
    <name type="common">Pacific oyster</name>
    <name type="synonym">Crassostrea gigas</name>
    <dbReference type="NCBI Taxonomy" id="29159"/>
    <lineage>
        <taxon>Eukaryota</taxon>
        <taxon>Metazoa</taxon>
        <taxon>Spiralia</taxon>
        <taxon>Lophotrochozoa</taxon>
        <taxon>Mollusca</taxon>
        <taxon>Bivalvia</taxon>
        <taxon>Autobranchia</taxon>
        <taxon>Pteriomorphia</taxon>
        <taxon>Ostreida</taxon>
        <taxon>Ostreoidea</taxon>
        <taxon>Ostreidae</taxon>
        <taxon>Magallana</taxon>
    </lineage>
</organism>
<evidence type="ECO:0000256" key="1">
    <source>
        <dbReference type="ARBA" id="ARBA00004496"/>
    </source>
</evidence>
<dbReference type="Pfam" id="PF08005">
    <property type="entry name" value="PHR"/>
    <property type="match status" value="1"/>
</dbReference>
<comment type="subcellular location">
    <subcellularLocation>
        <location evidence="1">Cytoplasm</location>
    </subcellularLocation>
</comment>
<dbReference type="AlphaFoldDB" id="A0A8W8JMD8"/>
<keyword evidence="5" id="KW-1185">Reference proteome</keyword>
<dbReference type="Pfam" id="PF00651">
    <property type="entry name" value="BTB"/>
    <property type="match status" value="1"/>
</dbReference>
<proteinExistence type="predicted"/>
<dbReference type="InterPro" id="IPR012983">
    <property type="entry name" value="PHR"/>
</dbReference>